<dbReference type="OrthoDB" id="77038at2759"/>
<sequence length="441" mass="46578">KRTHDATQDATHSMVGLDIDSPLDGCVDGEGEGGGWMLNHVTQSADNFVQNQQAEIKRRNSNPGNDLDGSYHGPSYTGTSGQMGGGGLGYDLDGSYHGPSYTTSYATSTAAAGYAMGRSLDSLGVSQHGYPSVNYQTSYEPYAYGEGGFPFAQQYAQQPPGAPGMAFAPQPHLYQQNQYQQNPNQFQGLAFDPNQFQGQPPISTQAAGAAPATRKKGSKTTRKKSSTSKANTTVNGVKVCRILGCDDLAIARRPYCLRHSGSRQCEFIGGCTKCAQGSTRFCIAHGGGRRCTFVGCDKGARDKYFCAAHGGGKRCCVEGCNKSAVGGSAQCTSHGGGKRCKVQGCDKSAQSSTNFCVRHGGGKKCSHVDGATQRRCDKVARGRTDYCASHGGGVRCKLESCNRVAIGKLQLCRAHGQQNTQMLQARGLMPGQVCLPLGGGR</sequence>
<dbReference type="AlphaFoldDB" id="A0A9W7E9R8"/>
<dbReference type="InterPro" id="IPR056866">
    <property type="entry name" value="Znf_WRKY19"/>
</dbReference>
<accession>A0A9W7E9R8</accession>
<name>A0A9W7E9R8_9STRA</name>
<dbReference type="Pfam" id="PF24906">
    <property type="entry name" value="Zf_WRKY19"/>
    <property type="match status" value="1"/>
</dbReference>
<feature type="region of interest" description="Disordered" evidence="1">
    <location>
        <begin position="186"/>
        <end position="230"/>
    </location>
</feature>
<comment type="caution">
    <text evidence="3">The sequence shown here is derived from an EMBL/GenBank/DDBJ whole genome shotgun (WGS) entry which is preliminary data.</text>
</comment>
<proteinExistence type="predicted"/>
<evidence type="ECO:0000313" key="4">
    <source>
        <dbReference type="Proteomes" id="UP001165082"/>
    </source>
</evidence>
<feature type="domain" description="WRKY19-like zinc finger" evidence="2">
    <location>
        <begin position="337"/>
        <end position="361"/>
    </location>
</feature>
<protein>
    <recommendedName>
        <fullName evidence="2">WRKY19-like zinc finger domain-containing protein</fullName>
    </recommendedName>
</protein>
<dbReference type="EMBL" id="BRXZ01004234">
    <property type="protein sequence ID" value="GMH71117.1"/>
    <property type="molecule type" value="Genomic_DNA"/>
</dbReference>
<feature type="compositionally biased region" description="Basic residues" evidence="1">
    <location>
        <begin position="213"/>
        <end position="226"/>
    </location>
</feature>
<keyword evidence="4" id="KW-1185">Reference proteome</keyword>
<organism evidence="3 4">
    <name type="scientific">Triparma retinervis</name>
    <dbReference type="NCBI Taxonomy" id="2557542"/>
    <lineage>
        <taxon>Eukaryota</taxon>
        <taxon>Sar</taxon>
        <taxon>Stramenopiles</taxon>
        <taxon>Ochrophyta</taxon>
        <taxon>Bolidophyceae</taxon>
        <taxon>Parmales</taxon>
        <taxon>Triparmaceae</taxon>
        <taxon>Triparma</taxon>
    </lineage>
</organism>
<reference evidence="3" key="1">
    <citation type="submission" date="2022-07" db="EMBL/GenBank/DDBJ databases">
        <title>Genome analysis of Parmales, a sister group of diatoms, reveals the evolutionary specialization of diatoms from phago-mixotrophs to photoautotrophs.</title>
        <authorList>
            <person name="Ban H."/>
            <person name="Sato S."/>
            <person name="Yoshikawa S."/>
            <person name="Kazumasa Y."/>
            <person name="Nakamura Y."/>
            <person name="Ichinomiya M."/>
            <person name="Saitoh K."/>
            <person name="Sato N."/>
            <person name="Blanc-Mathieu R."/>
            <person name="Endo H."/>
            <person name="Kuwata A."/>
            <person name="Ogata H."/>
        </authorList>
    </citation>
    <scope>NUCLEOTIDE SEQUENCE</scope>
</reference>
<evidence type="ECO:0000256" key="1">
    <source>
        <dbReference type="SAM" id="MobiDB-lite"/>
    </source>
</evidence>
<evidence type="ECO:0000313" key="3">
    <source>
        <dbReference type="EMBL" id="GMH71117.1"/>
    </source>
</evidence>
<evidence type="ECO:0000259" key="2">
    <source>
        <dbReference type="Pfam" id="PF24906"/>
    </source>
</evidence>
<dbReference type="PANTHER" id="PTHR31827">
    <property type="entry name" value="EMB|CAB89363.1"/>
    <property type="match status" value="1"/>
</dbReference>
<gene>
    <name evidence="3" type="ORF">TrRE_jg1779</name>
</gene>
<feature type="non-terminal residue" evidence="3">
    <location>
        <position position="1"/>
    </location>
</feature>
<dbReference type="Proteomes" id="UP001165082">
    <property type="component" value="Unassembled WGS sequence"/>
</dbReference>
<dbReference type="PANTHER" id="PTHR31827:SF1">
    <property type="entry name" value="EMB|CAB89363.1"/>
    <property type="match status" value="1"/>
</dbReference>
<feature type="compositionally biased region" description="Polar residues" evidence="1">
    <location>
        <begin position="194"/>
        <end position="206"/>
    </location>
</feature>